<dbReference type="SUPFAM" id="SSF56436">
    <property type="entry name" value="C-type lectin-like"/>
    <property type="match status" value="1"/>
</dbReference>
<evidence type="ECO:0000256" key="1">
    <source>
        <dbReference type="SAM" id="SignalP"/>
    </source>
</evidence>
<dbReference type="InterPro" id="IPR001304">
    <property type="entry name" value="C-type_lectin-like"/>
</dbReference>
<dbReference type="CDD" id="cd00037">
    <property type="entry name" value="CLECT"/>
    <property type="match status" value="1"/>
</dbReference>
<reference evidence="3" key="1">
    <citation type="submission" date="2022-11" db="EMBL/GenBank/DDBJ databases">
        <title>Centuries of genome instability and evolution in soft-shell clam transmissible cancer (bioRxiv).</title>
        <authorList>
            <person name="Hart S.F.M."/>
            <person name="Yonemitsu M.A."/>
            <person name="Giersch R.M."/>
            <person name="Beal B.F."/>
            <person name="Arriagada G."/>
            <person name="Davis B.W."/>
            <person name="Ostrander E.A."/>
            <person name="Goff S.P."/>
            <person name="Metzger M.J."/>
        </authorList>
    </citation>
    <scope>NUCLEOTIDE SEQUENCE</scope>
    <source>
        <strain evidence="3">MELC-2E11</strain>
        <tissue evidence="3">Siphon/mantle</tissue>
    </source>
</reference>
<feature type="signal peptide" evidence="1">
    <location>
        <begin position="1"/>
        <end position="20"/>
    </location>
</feature>
<dbReference type="InterPro" id="IPR016187">
    <property type="entry name" value="CTDL_fold"/>
</dbReference>
<dbReference type="EMBL" id="CP111021">
    <property type="protein sequence ID" value="WAR16652.1"/>
    <property type="molecule type" value="Genomic_DNA"/>
</dbReference>
<dbReference type="PANTHER" id="PTHR45710:SF26">
    <property type="entry name" value="RH26557P"/>
    <property type="match status" value="1"/>
</dbReference>
<dbReference type="Pfam" id="PF00059">
    <property type="entry name" value="Lectin_C"/>
    <property type="match status" value="1"/>
</dbReference>
<feature type="domain" description="C-type lectin" evidence="2">
    <location>
        <begin position="99"/>
        <end position="215"/>
    </location>
</feature>
<name>A0ABY7F4Y1_MYAAR</name>
<dbReference type="SMART" id="SM00034">
    <property type="entry name" value="CLECT"/>
    <property type="match status" value="1"/>
</dbReference>
<dbReference type="PANTHER" id="PTHR45710">
    <property type="entry name" value="C-TYPE LECTIN DOMAIN-CONTAINING PROTEIN 180"/>
    <property type="match status" value="1"/>
</dbReference>
<keyword evidence="1" id="KW-0732">Signal</keyword>
<proteinExistence type="predicted"/>
<evidence type="ECO:0000313" key="3">
    <source>
        <dbReference type="EMBL" id="WAR16652.1"/>
    </source>
</evidence>
<sequence>MEHFEIVLLLSMSMWLCAFSVDFLKFSKLNKDVTADVVITFQCGNIGTCLAKCKRFDVNYDAVRYVNGLCSLYRDVVVLGTDYTGSGETYLRQPVRTQFGSSMYLSFSAERSWQDAQNTCELMGGHLVTITTQEENNFVLGLRVDPLSDTWVGANDLSVEGNFTWITGEEWTYSKFTNADGWNGSHDDTDCMLIKRDQFESPLFSNKFDDAYCSRLKTRLHNSRFISDTFYILESQSSIPLSGT</sequence>
<dbReference type="PROSITE" id="PS50041">
    <property type="entry name" value="C_TYPE_LECTIN_2"/>
    <property type="match status" value="1"/>
</dbReference>
<keyword evidence="4" id="KW-1185">Reference proteome</keyword>
<protein>
    <submittedName>
        <fullName evidence="3">PGCB-like protein</fullName>
    </submittedName>
</protein>
<evidence type="ECO:0000313" key="4">
    <source>
        <dbReference type="Proteomes" id="UP001164746"/>
    </source>
</evidence>
<gene>
    <name evidence="3" type="ORF">MAR_031246</name>
</gene>
<dbReference type="InterPro" id="IPR050828">
    <property type="entry name" value="C-type_lectin/matrix_domain"/>
</dbReference>
<accession>A0ABY7F4Y1</accession>
<dbReference type="InterPro" id="IPR016186">
    <property type="entry name" value="C-type_lectin-like/link_sf"/>
</dbReference>
<feature type="chain" id="PRO_5046289764" evidence="1">
    <location>
        <begin position="21"/>
        <end position="244"/>
    </location>
</feature>
<dbReference type="Proteomes" id="UP001164746">
    <property type="component" value="Chromosome 10"/>
</dbReference>
<evidence type="ECO:0000259" key="2">
    <source>
        <dbReference type="PROSITE" id="PS50041"/>
    </source>
</evidence>
<organism evidence="3 4">
    <name type="scientific">Mya arenaria</name>
    <name type="common">Soft-shell clam</name>
    <dbReference type="NCBI Taxonomy" id="6604"/>
    <lineage>
        <taxon>Eukaryota</taxon>
        <taxon>Metazoa</taxon>
        <taxon>Spiralia</taxon>
        <taxon>Lophotrochozoa</taxon>
        <taxon>Mollusca</taxon>
        <taxon>Bivalvia</taxon>
        <taxon>Autobranchia</taxon>
        <taxon>Heteroconchia</taxon>
        <taxon>Euheterodonta</taxon>
        <taxon>Imparidentia</taxon>
        <taxon>Neoheterodontei</taxon>
        <taxon>Myida</taxon>
        <taxon>Myoidea</taxon>
        <taxon>Myidae</taxon>
        <taxon>Mya</taxon>
    </lineage>
</organism>
<dbReference type="Gene3D" id="3.10.100.10">
    <property type="entry name" value="Mannose-Binding Protein A, subunit A"/>
    <property type="match status" value="1"/>
</dbReference>